<dbReference type="Proteomes" id="UP000887565">
    <property type="component" value="Unplaced"/>
</dbReference>
<dbReference type="AlphaFoldDB" id="A0A915JLY2"/>
<protein>
    <submittedName>
        <fullName evidence="2">Molybdopterin synthase catalytic subunit</fullName>
    </submittedName>
</protein>
<dbReference type="InterPro" id="IPR003448">
    <property type="entry name" value="Mopterin_biosynth_MoaE"/>
</dbReference>
<proteinExistence type="predicted"/>
<sequence>MERNRSFDGFCLIIGLGGVTCGGKSTIAHKIASHLRSYCPDNLEILILNQDDFYLPEEKCVRLFELNTWNFDDKSAIDFEKMRQLMLEKIREFEKRSNDKKLLIIVEGNMIFEDEKLLNLLRHVYFFKGEYEHVKSIRDRRSYIPPDVPGYFDTVAWPAYVEHEKLFLNSQNLRRLDENFRVFKILDSKLSARQNFEEISRDIKTEFLRPVDFFKICNDDSQMNNDEALNLVTDEKYGAAVNFVGTTRSTFQGKLVSHLQYECYEPMAYKMLAKICKLARQKWLNIGKIAIFHRNGDVPTSKISIIVAVAGKHRKEAFACCDFLVDEVKSKVPIWKKVSSVRQGVRENINFLNKRTF</sequence>
<evidence type="ECO:0000313" key="1">
    <source>
        <dbReference type="Proteomes" id="UP000887565"/>
    </source>
</evidence>
<name>A0A915JLY2_ROMCU</name>
<reference evidence="2" key="1">
    <citation type="submission" date="2022-11" db="UniProtKB">
        <authorList>
            <consortium name="WormBaseParasite"/>
        </authorList>
    </citation>
    <scope>IDENTIFICATION</scope>
</reference>
<dbReference type="WBParaSite" id="nRc.2.0.1.t27214-RA">
    <property type="protein sequence ID" value="nRc.2.0.1.t27214-RA"/>
    <property type="gene ID" value="nRc.2.0.1.g27214"/>
</dbReference>
<organism evidence="1 2">
    <name type="scientific">Romanomermis culicivorax</name>
    <name type="common">Nematode worm</name>
    <dbReference type="NCBI Taxonomy" id="13658"/>
    <lineage>
        <taxon>Eukaryota</taxon>
        <taxon>Metazoa</taxon>
        <taxon>Ecdysozoa</taxon>
        <taxon>Nematoda</taxon>
        <taxon>Enoplea</taxon>
        <taxon>Dorylaimia</taxon>
        <taxon>Mermithida</taxon>
        <taxon>Mermithoidea</taxon>
        <taxon>Mermithidae</taxon>
        <taxon>Romanomermis</taxon>
    </lineage>
</organism>
<dbReference type="OMA" id="HAPIFKY"/>
<dbReference type="PANTHER" id="PTHR23404">
    <property type="entry name" value="MOLYBDOPTERIN SYNTHASE RELATED"/>
    <property type="match status" value="1"/>
</dbReference>
<accession>A0A915JLY2</accession>
<dbReference type="InterPro" id="IPR027417">
    <property type="entry name" value="P-loop_NTPase"/>
</dbReference>
<dbReference type="SUPFAM" id="SSF54690">
    <property type="entry name" value="Molybdopterin synthase subunit MoaE"/>
    <property type="match status" value="1"/>
</dbReference>
<dbReference type="Gene3D" id="3.90.1170.40">
    <property type="entry name" value="Molybdopterin biosynthesis MoaE subunit"/>
    <property type="match status" value="1"/>
</dbReference>
<dbReference type="Gene3D" id="3.40.50.300">
    <property type="entry name" value="P-loop containing nucleotide triphosphate hydrolases"/>
    <property type="match status" value="1"/>
</dbReference>
<dbReference type="Pfam" id="PF02391">
    <property type="entry name" value="MoaE"/>
    <property type="match status" value="1"/>
</dbReference>
<dbReference type="GO" id="GO:0006777">
    <property type="term" value="P:Mo-molybdopterin cofactor biosynthetic process"/>
    <property type="evidence" value="ECO:0007669"/>
    <property type="project" value="InterPro"/>
</dbReference>
<keyword evidence="1" id="KW-1185">Reference proteome</keyword>
<dbReference type="SUPFAM" id="SSF52540">
    <property type="entry name" value="P-loop containing nucleoside triphosphate hydrolases"/>
    <property type="match status" value="1"/>
</dbReference>
<dbReference type="CDD" id="cd00756">
    <property type="entry name" value="MoaE"/>
    <property type="match status" value="1"/>
</dbReference>
<dbReference type="InterPro" id="IPR036563">
    <property type="entry name" value="MoaE_sf"/>
</dbReference>
<evidence type="ECO:0000313" key="2">
    <source>
        <dbReference type="WBParaSite" id="nRc.2.0.1.t27214-RA"/>
    </source>
</evidence>